<keyword evidence="3" id="KW-1185">Reference proteome</keyword>
<dbReference type="PANTHER" id="PTHR38011">
    <property type="entry name" value="DIHYDROFOLATE REDUCTASE FAMILY PROTEIN (AFU_ORTHOLOGUE AFUA_8G06820)"/>
    <property type="match status" value="1"/>
</dbReference>
<dbReference type="PANTHER" id="PTHR38011:SF11">
    <property type="entry name" value="2,5-DIAMINO-6-RIBOSYLAMINO-4(3H)-PYRIMIDINONE 5'-PHOSPHATE REDUCTASE"/>
    <property type="match status" value="1"/>
</dbReference>
<reference evidence="2 3" key="1">
    <citation type="submission" date="2020-11" db="EMBL/GenBank/DDBJ databases">
        <title>Hymenobacter sp.</title>
        <authorList>
            <person name="Kim M.K."/>
        </authorList>
    </citation>
    <scope>NUCLEOTIDE SEQUENCE [LARGE SCALE GENOMIC DNA]</scope>
    <source>
        <strain evidence="2 3">BT594</strain>
    </source>
</reference>
<feature type="domain" description="Bacterial bifunctional deaminase-reductase C-terminal" evidence="1">
    <location>
        <begin position="2"/>
        <end position="172"/>
    </location>
</feature>
<dbReference type="Pfam" id="PF01872">
    <property type="entry name" value="RibD_C"/>
    <property type="match status" value="1"/>
</dbReference>
<protein>
    <submittedName>
        <fullName evidence="2">Dihydrofolate reductase</fullName>
    </submittedName>
</protein>
<sequence length="181" mass="20538">MRKVVVSEFVSLDGVMEKPERLMPFFGEEQKRYKLEELLNADTLLLGRVTYESFAAVWPTQTDEQGFARRMNCLPKYVVSGTLQTASWHNTAIIGKNVVAEVQRLKAQRGEDILVYGSGQLVQALLRHHLVDEYRLMTFPMMLGGGKRFFPEDGLPATLKLVDTTLFSTGTILLVYHPVWS</sequence>
<dbReference type="RefSeq" id="WP_196956230.1">
    <property type="nucleotide sequence ID" value="NZ_JADWYK010000011.1"/>
</dbReference>
<dbReference type="Proteomes" id="UP000601099">
    <property type="component" value="Unassembled WGS sequence"/>
</dbReference>
<gene>
    <name evidence="2" type="ORF">I5L79_16775</name>
</gene>
<accession>A0ABS0L534</accession>
<dbReference type="InterPro" id="IPR002734">
    <property type="entry name" value="RibDG_C"/>
</dbReference>
<dbReference type="InterPro" id="IPR024072">
    <property type="entry name" value="DHFR-like_dom_sf"/>
</dbReference>
<evidence type="ECO:0000313" key="3">
    <source>
        <dbReference type="Proteomes" id="UP000601099"/>
    </source>
</evidence>
<name>A0ABS0L534_9BACT</name>
<dbReference type="Gene3D" id="3.40.430.10">
    <property type="entry name" value="Dihydrofolate Reductase, subunit A"/>
    <property type="match status" value="1"/>
</dbReference>
<proteinExistence type="predicted"/>
<evidence type="ECO:0000313" key="2">
    <source>
        <dbReference type="EMBL" id="MBG8555207.1"/>
    </source>
</evidence>
<evidence type="ECO:0000259" key="1">
    <source>
        <dbReference type="Pfam" id="PF01872"/>
    </source>
</evidence>
<dbReference type="EMBL" id="JADWYK010000011">
    <property type="protein sequence ID" value="MBG8555207.1"/>
    <property type="molecule type" value="Genomic_DNA"/>
</dbReference>
<comment type="caution">
    <text evidence="2">The sequence shown here is derived from an EMBL/GenBank/DDBJ whole genome shotgun (WGS) entry which is preliminary data.</text>
</comment>
<dbReference type="InterPro" id="IPR050765">
    <property type="entry name" value="Riboflavin_Biosynth_HTPR"/>
</dbReference>
<organism evidence="2 3">
    <name type="scientific">Hymenobacter guriensis</name>
    <dbReference type="NCBI Taxonomy" id="2793065"/>
    <lineage>
        <taxon>Bacteria</taxon>
        <taxon>Pseudomonadati</taxon>
        <taxon>Bacteroidota</taxon>
        <taxon>Cytophagia</taxon>
        <taxon>Cytophagales</taxon>
        <taxon>Hymenobacteraceae</taxon>
        <taxon>Hymenobacter</taxon>
    </lineage>
</organism>
<dbReference type="SUPFAM" id="SSF53597">
    <property type="entry name" value="Dihydrofolate reductase-like"/>
    <property type="match status" value="1"/>
</dbReference>